<evidence type="ECO:0000313" key="8">
    <source>
        <dbReference type="EMBL" id="MBB5224668.1"/>
    </source>
</evidence>
<evidence type="ECO:0000256" key="7">
    <source>
        <dbReference type="ARBA" id="ARBA00049244"/>
    </source>
</evidence>
<gene>
    <name evidence="8" type="ORF">HNP76_000008</name>
</gene>
<comment type="caution">
    <text evidence="8">The sequence shown here is derived from an EMBL/GenBank/DDBJ whole genome shotgun (WGS) entry which is preliminary data.</text>
</comment>
<comment type="catalytic activity">
    <reaction evidence="7">
        <text>DNA(n) + a 2'-deoxyribonucleoside 5'-triphosphate = DNA(n+1) + diphosphate</text>
        <dbReference type="Rhea" id="RHEA:22508"/>
        <dbReference type="Rhea" id="RHEA-COMP:17339"/>
        <dbReference type="Rhea" id="RHEA-COMP:17340"/>
        <dbReference type="ChEBI" id="CHEBI:33019"/>
        <dbReference type="ChEBI" id="CHEBI:61560"/>
        <dbReference type="ChEBI" id="CHEBI:173112"/>
        <dbReference type="EC" id="2.7.7.7"/>
    </reaction>
</comment>
<evidence type="ECO:0000256" key="4">
    <source>
        <dbReference type="ARBA" id="ARBA00022705"/>
    </source>
</evidence>
<comment type="similarity">
    <text evidence="6">Belongs to the DNA polymerase HolA subunit family.</text>
</comment>
<keyword evidence="2 8" id="KW-0808">Transferase</keyword>
<dbReference type="SUPFAM" id="SSF48019">
    <property type="entry name" value="post-AAA+ oligomerization domain-like"/>
    <property type="match status" value="1"/>
</dbReference>
<dbReference type="InterPro" id="IPR008921">
    <property type="entry name" value="DNA_pol3_clamp-load_cplx_C"/>
</dbReference>
<evidence type="ECO:0000256" key="6">
    <source>
        <dbReference type="ARBA" id="ARBA00034754"/>
    </source>
</evidence>
<evidence type="ECO:0000256" key="1">
    <source>
        <dbReference type="ARBA" id="ARBA00012417"/>
    </source>
</evidence>
<reference evidence="8 9" key="1">
    <citation type="submission" date="2020-08" db="EMBL/GenBank/DDBJ databases">
        <title>Genomic Encyclopedia of Type Strains, Phase IV (KMG-IV): sequencing the most valuable type-strain genomes for metagenomic binning, comparative biology and taxonomic classification.</title>
        <authorList>
            <person name="Goeker M."/>
        </authorList>
    </citation>
    <scope>NUCLEOTIDE SEQUENCE [LARGE SCALE GENOMIC DNA]</scope>
    <source>
        <strain evidence="8 9">DSM 103462</strain>
    </source>
</reference>
<sequence length="337" mass="37694">MSAPIYLYTGPEIGNRNEQVESIKSSLIKKFGDADNYLLYASDSKIEDIIAKLQTESLFVPATCVVLREAELIKKKDEIELIAAWLKNARESAVLILVSDEISVDSKLDKLIPKENKQIFWAMDESRLGSWLQGYFRKNGYSIESEAIDSILELTENNTEALRAECSRFFLCFPKDHLITEEDVEQILAHNREESAFTLFDAMANPSESPTSRLESALSILQKILLTKNNSPVMILAGLASCFRRLELWHSIHADGAYLDDFALKTKGFASKTARNQYSRASRVWNFGQCAAVLASIAGADSEIRSAGTTLQDTQLSILLYEIIMKNGGRVAKYEAV</sequence>
<dbReference type="NCBIfam" id="TIGR01128">
    <property type="entry name" value="holA"/>
    <property type="match status" value="1"/>
</dbReference>
<organism evidence="8 9">
    <name type="scientific">Treponema ruminis</name>
    <dbReference type="NCBI Taxonomy" id="744515"/>
    <lineage>
        <taxon>Bacteria</taxon>
        <taxon>Pseudomonadati</taxon>
        <taxon>Spirochaetota</taxon>
        <taxon>Spirochaetia</taxon>
        <taxon>Spirochaetales</taxon>
        <taxon>Treponemataceae</taxon>
        <taxon>Treponema</taxon>
    </lineage>
</organism>
<evidence type="ECO:0000313" key="9">
    <source>
        <dbReference type="Proteomes" id="UP000518887"/>
    </source>
</evidence>
<dbReference type="InterPro" id="IPR005790">
    <property type="entry name" value="DNA_polIII_delta"/>
</dbReference>
<dbReference type="SUPFAM" id="SSF52540">
    <property type="entry name" value="P-loop containing nucleoside triphosphate hydrolases"/>
    <property type="match status" value="1"/>
</dbReference>
<dbReference type="EMBL" id="JACHFQ010000001">
    <property type="protein sequence ID" value="MBB5224668.1"/>
    <property type="molecule type" value="Genomic_DNA"/>
</dbReference>
<dbReference type="Gene3D" id="3.40.50.300">
    <property type="entry name" value="P-loop containing nucleotide triphosphate hydrolases"/>
    <property type="match status" value="1"/>
</dbReference>
<dbReference type="Gene3D" id="1.20.272.10">
    <property type="match status" value="1"/>
</dbReference>
<evidence type="ECO:0000256" key="2">
    <source>
        <dbReference type="ARBA" id="ARBA00022679"/>
    </source>
</evidence>
<proteinExistence type="inferred from homology"/>
<protein>
    <recommendedName>
        <fullName evidence="1">DNA-directed DNA polymerase</fullName>
        <ecNumber evidence="1">2.7.7.7</ecNumber>
    </recommendedName>
</protein>
<keyword evidence="9" id="KW-1185">Reference proteome</keyword>
<dbReference type="GO" id="GO:0003887">
    <property type="term" value="F:DNA-directed DNA polymerase activity"/>
    <property type="evidence" value="ECO:0007669"/>
    <property type="project" value="UniProtKB-KW"/>
</dbReference>
<dbReference type="GO" id="GO:0003677">
    <property type="term" value="F:DNA binding"/>
    <property type="evidence" value="ECO:0007669"/>
    <property type="project" value="InterPro"/>
</dbReference>
<evidence type="ECO:0000256" key="5">
    <source>
        <dbReference type="ARBA" id="ARBA00022932"/>
    </source>
</evidence>
<dbReference type="GO" id="GO:0006261">
    <property type="term" value="P:DNA-templated DNA replication"/>
    <property type="evidence" value="ECO:0007669"/>
    <property type="project" value="TreeGrafter"/>
</dbReference>
<dbReference type="PANTHER" id="PTHR34388">
    <property type="entry name" value="DNA POLYMERASE III SUBUNIT DELTA"/>
    <property type="match status" value="1"/>
</dbReference>
<keyword evidence="3 8" id="KW-0548">Nucleotidyltransferase</keyword>
<dbReference type="Proteomes" id="UP000518887">
    <property type="component" value="Unassembled WGS sequence"/>
</dbReference>
<evidence type="ECO:0000256" key="3">
    <source>
        <dbReference type="ARBA" id="ARBA00022695"/>
    </source>
</evidence>
<dbReference type="Gene3D" id="1.10.8.60">
    <property type="match status" value="1"/>
</dbReference>
<keyword evidence="4" id="KW-0235">DNA replication</keyword>
<dbReference type="RefSeq" id="WP_184656277.1">
    <property type="nucleotide sequence ID" value="NZ_JACHFQ010000001.1"/>
</dbReference>
<dbReference type="GO" id="GO:0009360">
    <property type="term" value="C:DNA polymerase III complex"/>
    <property type="evidence" value="ECO:0007669"/>
    <property type="project" value="TreeGrafter"/>
</dbReference>
<dbReference type="InterPro" id="IPR027417">
    <property type="entry name" value="P-loop_NTPase"/>
</dbReference>
<accession>A0A7W8G6D0</accession>
<keyword evidence="5" id="KW-0239">DNA-directed DNA polymerase</keyword>
<dbReference type="EC" id="2.7.7.7" evidence="1"/>
<name>A0A7W8G6D0_9SPIR</name>
<dbReference type="PANTHER" id="PTHR34388:SF1">
    <property type="entry name" value="DNA POLYMERASE III SUBUNIT DELTA"/>
    <property type="match status" value="1"/>
</dbReference>
<dbReference type="AlphaFoldDB" id="A0A7W8G6D0"/>